<gene>
    <name evidence="2" type="ORF">ATC1_11145</name>
</gene>
<evidence type="ECO:0000313" key="3">
    <source>
        <dbReference type="Proteomes" id="UP000053370"/>
    </source>
</evidence>
<dbReference type="InterPro" id="IPR018392">
    <property type="entry name" value="LysM"/>
</dbReference>
<accession>A0A0K8P998</accession>
<protein>
    <submittedName>
        <fullName evidence="2">Protein containing LysM domain</fullName>
    </submittedName>
</protein>
<dbReference type="InterPro" id="IPR036779">
    <property type="entry name" value="LysM_dom_sf"/>
</dbReference>
<evidence type="ECO:0000259" key="1">
    <source>
        <dbReference type="PROSITE" id="PS51782"/>
    </source>
</evidence>
<dbReference type="Proteomes" id="UP000053370">
    <property type="component" value="Unassembled WGS sequence"/>
</dbReference>
<dbReference type="SMART" id="SM00257">
    <property type="entry name" value="LysM"/>
    <property type="match status" value="1"/>
</dbReference>
<dbReference type="STRING" id="1678840.ATC1_11145"/>
<proteinExistence type="predicted"/>
<dbReference type="Gene3D" id="3.10.350.10">
    <property type="entry name" value="LysM domain"/>
    <property type="match status" value="1"/>
</dbReference>
<dbReference type="CDD" id="cd00118">
    <property type="entry name" value="LysM"/>
    <property type="match status" value="1"/>
</dbReference>
<name>A0A0K8P998_9CHLR</name>
<dbReference type="PROSITE" id="PS51782">
    <property type="entry name" value="LYSM"/>
    <property type="match status" value="1"/>
</dbReference>
<dbReference type="EMBL" id="DF968179">
    <property type="protein sequence ID" value="GAP39223.1"/>
    <property type="molecule type" value="Genomic_DNA"/>
</dbReference>
<dbReference type="SUPFAM" id="SSF54106">
    <property type="entry name" value="LysM domain"/>
    <property type="match status" value="1"/>
</dbReference>
<organism evidence="2">
    <name type="scientific">Flexilinea flocculi</name>
    <dbReference type="NCBI Taxonomy" id="1678840"/>
    <lineage>
        <taxon>Bacteria</taxon>
        <taxon>Bacillati</taxon>
        <taxon>Chloroflexota</taxon>
        <taxon>Anaerolineae</taxon>
        <taxon>Anaerolineales</taxon>
        <taxon>Anaerolineaceae</taxon>
        <taxon>Flexilinea</taxon>
    </lineage>
</organism>
<reference evidence="2" key="1">
    <citation type="journal article" date="2015" name="Genome Announc.">
        <title>Draft Genome Sequence of Anaerolineae Strain TC1, a Novel Isolate from a Methanogenic Wastewater Treatment System.</title>
        <authorList>
            <person name="Matsuura N."/>
            <person name="Tourlousse D.M."/>
            <person name="Sun L."/>
            <person name="Toyonaga M."/>
            <person name="Kuroda K."/>
            <person name="Ohashi A."/>
            <person name="Cruz R."/>
            <person name="Yamaguchi T."/>
            <person name="Sekiguchi Y."/>
        </authorList>
    </citation>
    <scope>NUCLEOTIDE SEQUENCE [LARGE SCALE GENOMIC DNA]</scope>
    <source>
        <strain evidence="2">TC1</strain>
    </source>
</reference>
<feature type="domain" description="LysM" evidence="1">
    <location>
        <begin position="27"/>
        <end position="71"/>
    </location>
</feature>
<sequence length="275" mass="30708">MKRVKNRAVFLLILVVFLLTAWDDATQIYEVEKGDTLSEIAFQFGLSMEQIQAANPKVDFSLLKIGDELVIPPANAEEYDAFIQSMYSKYIQYNGSECISQLFHQISCLSRIKNSGDQPVINLQMQLEVADSSGNKLLLSSGSPLIQLSPGEEIPVLFTGFNSELSAPFETRFQVKNLDVADYRENSFRIAADSMGNSYEISPDGLCAKIQIRFASDLDIHAFNRNIKIVAAVYRKDGTPAGIRTWIGNVASEINMSVYSLSGKIESVKIWAEYY</sequence>
<evidence type="ECO:0000313" key="2">
    <source>
        <dbReference type="EMBL" id="GAP39223.1"/>
    </source>
</evidence>
<dbReference type="OrthoDB" id="9815002at2"/>
<dbReference type="AlphaFoldDB" id="A0A0K8P998"/>
<keyword evidence="3" id="KW-1185">Reference proteome</keyword>
<dbReference type="Pfam" id="PF01476">
    <property type="entry name" value="LysM"/>
    <property type="match status" value="1"/>
</dbReference>
<dbReference type="RefSeq" id="WP_062277126.1">
    <property type="nucleotide sequence ID" value="NZ_DF968179.1"/>
</dbReference>